<dbReference type="Proteomes" id="UP001280121">
    <property type="component" value="Unassembled WGS sequence"/>
</dbReference>
<name>A0AAE0CPB5_9ROSI</name>
<comment type="caution">
    <text evidence="1">The sequence shown here is derived from an EMBL/GenBank/DDBJ whole genome shotgun (WGS) entry which is preliminary data.</text>
</comment>
<reference evidence="1" key="1">
    <citation type="journal article" date="2023" name="Plant J.">
        <title>Genome sequences and population genomics provide insights into the demographic history, inbreeding, and mutation load of two 'living fossil' tree species of Dipteronia.</title>
        <authorList>
            <person name="Feng Y."/>
            <person name="Comes H.P."/>
            <person name="Chen J."/>
            <person name="Zhu S."/>
            <person name="Lu R."/>
            <person name="Zhang X."/>
            <person name="Li P."/>
            <person name="Qiu J."/>
            <person name="Olsen K.M."/>
            <person name="Qiu Y."/>
        </authorList>
    </citation>
    <scope>NUCLEOTIDE SEQUENCE</scope>
    <source>
        <strain evidence="1">KIB01</strain>
    </source>
</reference>
<organism evidence="1 2">
    <name type="scientific">Dipteronia dyeriana</name>
    <dbReference type="NCBI Taxonomy" id="168575"/>
    <lineage>
        <taxon>Eukaryota</taxon>
        <taxon>Viridiplantae</taxon>
        <taxon>Streptophyta</taxon>
        <taxon>Embryophyta</taxon>
        <taxon>Tracheophyta</taxon>
        <taxon>Spermatophyta</taxon>
        <taxon>Magnoliopsida</taxon>
        <taxon>eudicotyledons</taxon>
        <taxon>Gunneridae</taxon>
        <taxon>Pentapetalae</taxon>
        <taxon>rosids</taxon>
        <taxon>malvids</taxon>
        <taxon>Sapindales</taxon>
        <taxon>Sapindaceae</taxon>
        <taxon>Hippocastanoideae</taxon>
        <taxon>Acereae</taxon>
        <taxon>Dipteronia</taxon>
    </lineage>
</organism>
<proteinExistence type="predicted"/>
<protein>
    <submittedName>
        <fullName evidence="1">Uncharacterized protein</fullName>
    </submittedName>
</protein>
<accession>A0AAE0CPB5</accession>
<dbReference type="EMBL" id="JANJYI010000002">
    <property type="protein sequence ID" value="KAK2658497.1"/>
    <property type="molecule type" value="Genomic_DNA"/>
</dbReference>
<evidence type="ECO:0000313" key="1">
    <source>
        <dbReference type="EMBL" id="KAK2658497.1"/>
    </source>
</evidence>
<keyword evidence="2" id="KW-1185">Reference proteome</keyword>
<sequence>MDNSSFPKVLKFRNKLPPSPQLLRLKDWFSRYDFTVPYHYNPHTKLLWTSNTSYEWDTSYDYERLYPLCIQIPLLNFLCDVNNDATYALYILPSVPRDPSLS</sequence>
<gene>
    <name evidence="1" type="ORF">Ddye_005030</name>
</gene>
<dbReference type="AlphaFoldDB" id="A0AAE0CPB5"/>
<evidence type="ECO:0000313" key="2">
    <source>
        <dbReference type="Proteomes" id="UP001280121"/>
    </source>
</evidence>